<accession>A0AAN7X9U7</accession>
<comment type="caution">
    <text evidence="11">The sequence shown here is derived from an EMBL/GenBank/DDBJ whole genome shotgun (WGS) entry which is preliminary data.</text>
</comment>
<dbReference type="InterPro" id="IPR015152">
    <property type="entry name" value="Growth/epo_recpt_lig-bind"/>
</dbReference>
<dbReference type="InterPro" id="IPR013783">
    <property type="entry name" value="Ig-like_fold"/>
</dbReference>
<reference evidence="11 12" key="1">
    <citation type="journal article" date="2023" name="Genes (Basel)">
        <title>Chromosome-Level Genome Assembly and Circadian Gene Repertoire of the Patagonia Blennie Eleginops maclovinus-The Closest Ancestral Proxy of Antarctic Cryonotothenioids.</title>
        <authorList>
            <person name="Cheng C.C."/>
            <person name="Rivera-Colon A.G."/>
            <person name="Minhas B.F."/>
            <person name="Wilson L."/>
            <person name="Rayamajhi N."/>
            <person name="Vargas-Chacoff L."/>
            <person name="Catchen J.M."/>
        </authorList>
    </citation>
    <scope>NUCLEOTIDE SEQUENCE [LARGE SCALE GENOMIC DNA]</scope>
    <source>
        <strain evidence="11">JMC-PN-2008</strain>
    </source>
</reference>
<organism evidence="11 12">
    <name type="scientific">Eleginops maclovinus</name>
    <name type="common">Patagonian blennie</name>
    <name type="synonym">Eleginus maclovinus</name>
    <dbReference type="NCBI Taxonomy" id="56733"/>
    <lineage>
        <taxon>Eukaryota</taxon>
        <taxon>Metazoa</taxon>
        <taxon>Chordata</taxon>
        <taxon>Craniata</taxon>
        <taxon>Vertebrata</taxon>
        <taxon>Euteleostomi</taxon>
        <taxon>Actinopterygii</taxon>
        <taxon>Neopterygii</taxon>
        <taxon>Teleostei</taxon>
        <taxon>Neoteleostei</taxon>
        <taxon>Acanthomorphata</taxon>
        <taxon>Eupercaria</taxon>
        <taxon>Perciformes</taxon>
        <taxon>Notothenioidei</taxon>
        <taxon>Eleginopidae</taxon>
        <taxon>Eleginops</taxon>
    </lineage>
</organism>
<evidence type="ECO:0000256" key="1">
    <source>
        <dbReference type="ARBA" id="ARBA00004479"/>
    </source>
</evidence>
<evidence type="ECO:0000313" key="12">
    <source>
        <dbReference type="Proteomes" id="UP001346869"/>
    </source>
</evidence>
<dbReference type="AlphaFoldDB" id="A0AAN7X9U7"/>
<keyword evidence="4" id="KW-1133">Transmembrane helix</keyword>
<evidence type="ECO:0000256" key="5">
    <source>
        <dbReference type="ARBA" id="ARBA00023136"/>
    </source>
</evidence>
<dbReference type="Pfam" id="PF00041">
    <property type="entry name" value="fn3"/>
    <property type="match status" value="1"/>
</dbReference>
<dbReference type="Pfam" id="PF09067">
    <property type="entry name" value="EpoR_lig-bind"/>
    <property type="match status" value="1"/>
</dbReference>
<dbReference type="Gene3D" id="2.60.40.10">
    <property type="entry name" value="Immunoglobulins"/>
    <property type="match status" value="2"/>
</dbReference>
<dbReference type="PANTHER" id="PTHR23037:SF28">
    <property type="entry name" value="ERYTHROPOIETIN RECEPTOR"/>
    <property type="match status" value="1"/>
</dbReference>
<dbReference type="SMART" id="SM00060">
    <property type="entry name" value="FN3"/>
    <property type="match status" value="1"/>
</dbReference>
<evidence type="ECO:0000256" key="9">
    <source>
        <dbReference type="SAM" id="SignalP"/>
    </source>
</evidence>
<protein>
    <recommendedName>
        <fullName evidence="10">Fibronectin type-III domain-containing protein</fullName>
    </recommendedName>
</protein>
<evidence type="ECO:0000256" key="7">
    <source>
        <dbReference type="ARBA" id="ARBA00023170"/>
    </source>
</evidence>
<dbReference type="SUPFAM" id="SSF49265">
    <property type="entry name" value="Fibronectin type III"/>
    <property type="match status" value="2"/>
</dbReference>
<keyword evidence="8" id="KW-0325">Glycoprotein</keyword>
<dbReference type="CDD" id="cd00063">
    <property type="entry name" value="FN3"/>
    <property type="match status" value="1"/>
</dbReference>
<keyword evidence="2" id="KW-0812">Transmembrane</keyword>
<evidence type="ECO:0000256" key="8">
    <source>
        <dbReference type="ARBA" id="ARBA00023180"/>
    </source>
</evidence>
<proteinExistence type="predicted"/>
<comment type="subcellular location">
    <subcellularLocation>
        <location evidence="1">Membrane</location>
        <topology evidence="1">Single-pass type I membrane protein</topology>
    </subcellularLocation>
</comment>
<evidence type="ECO:0000256" key="6">
    <source>
        <dbReference type="ARBA" id="ARBA00023157"/>
    </source>
</evidence>
<dbReference type="Proteomes" id="UP001346869">
    <property type="component" value="Unassembled WGS sequence"/>
</dbReference>
<evidence type="ECO:0000256" key="4">
    <source>
        <dbReference type="ARBA" id="ARBA00022989"/>
    </source>
</evidence>
<dbReference type="GO" id="GO:0009897">
    <property type="term" value="C:external side of plasma membrane"/>
    <property type="evidence" value="ECO:0007669"/>
    <property type="project" value="TreeGrafter"/>
</dbReference>
<evidence type="ECO:0000256" key="3">
    <source>
        <dbReference type="ARBA" id="ARBA00022729"/>
    </source>
</evidence>
<reference evidence="11 12" key="2">
    <citation type="journal article" date="2023" name="Mol. Biol. Evol.">
        <title>Genomics of Secondarily Temperate Adaptation in the Only Non-Antarctic Icefish.</title>
        <authorList>
            <person name="Rivera-Colon A.G."/>
            <person name="Rayamajhi N."/>
            <person name="Minhas B.F."/>
            <person name="Madrigal G."/>
            <person name="Bilyk K.T."/>
            <person name="Yoon V."/>
            <person name="Hune M."/>
            <person name="Gregory S."/>
            <person name="Cheng C.H.C."/>
            <person name="Catchen J.M."/>
        </authorList>
    </citation>
    <scope>NUCLEOTIDE SEQUENCE [LARGE SCALE GENOMIC DNA]</scope>
    <source>
        <strain evidence="11">JMC-PN-2008</strain>
    </source>
</reference>
<sequence>MICNYLSQLLALHLIFCAMGKASIVQGARNHEKKVSILLKEEPENPKCFVEGRNDFTCFWEEDEELSGSLDQYSFTYTYQEENSSRCPLKMLPAADGKRLFFCHLERPQMFIQMGIEVHREGRLIHNRSLLIELLFLLDPPANVTVSRTGKPGQFNVSWVPPPLKYMDDSMIYEVSYTEADSQVGQVESVQASSELILRGLQQGRMYKMRVRVKLDGISYNGYWSAWSDPVFMETLPAELDLLIMSLTLIISFISLCCLSPCSCPIEGLSSRRFGRLFQLLTASSKAFSVFMEGTFRSG</sequence>
<keyword evidence="3 9" id="KW-0732">Signal</keyword>
<feature type="signal peptide" evidence="9">
    <location>
        <begin position="1"/>
        <end position="22"/>
    </location>
</feature>
<dbReference type="EMBL" id="JAUZQC010000017">
    <property type="protein sequence ID" value="KAK5856701.1"/>
    <property type="molecule type" value="Genomic_DNA"/>
</dbReference>
<evidence type="ECO:0000259" key="10">
    <source>
        <dbReference type="PROSITE" id="PS50853"/>
    </source>
</evidence>
<keyword evidence="5" id="KW-0472">Membrane</keyword>
<dbReference type="PANTHER" id="PTHR23037">
    <property type="entry name" value="CYTOKINE RECEPTOR"/>
    <property type="match status" value="1"/>
</dbReference>
<name>A0AAN7X9U7_ELEMC</name>
<evidence type="ECO:0000313" key="11">
    <source>
        <dbReference type="EMBL" id="KAK5856701.1"/>
    </source>
</evidence>
<feature type="domain" description="Fibronectin type-III" evidence="10">
    <location>
        <begin position="140"/>
        <end position="238"/>
    </location>
</feature>
<evidence type="ECO:0000256" key="2">
    <source>
        <dbReference type="ARBA" id="ARBA00022692"/>
    </source>
</evidence>
<feature type="chain" id="PRO_5042925441" description="Fibronectin type-III domain-containing protein" evidence="9">
    <location>
        <begin position="23"/>
        <end position="299"/>
    </location>
</feature>
<dbReference type="PROSITE" id="PS50853">
    <property type="entry name" value="FN3"/>
    <property type="match status" value="1"/>
</dbReference>
<keyword evidence="12" id="KW-1185">Reference proteome</keyword>
<keyword evidence="6" id="KW-1015">Disulfide bond</keyword>
<dbReference type="GO" id="GO:0004896">
    <property type="term" value="F:cytokine receptor activity"/>
    <property type="evidence" value="ECO:0007669"/>
    <property type="project" value="TreeGrafter"/>
</dbReference>
<dbReference type="InterPro" id="IPR036116">
    <property type="entry name" value="FN3_sf"/>
</dbReference>
<dbReference type="InterPro" id="IPR003961">
    <property type="entry name" value="FN3_dom"/>
</dbReference>
<gene>
    <name evidence="11" type="ORF">PBY51_008279</name>
</gene>
<keyword evidence="7" id="KW-0675">Receptor</keyword>